<dbReference type="AlphaFoldDB" id="A0A0L0CJ13"/>
<organism evidence="2 3">
    <name type="scientific">Lucilia cuprina</name>
    <name type="common">Green bottle fly</name>
    <name type="synonym">Australian sheep blowfly</name>
    <dbReference type="NCBI Taxonomy" id="7375"/>
    <lineage>
        <taxon>Eukaryota</taxon>
        <taxon>Metazoa</taxon>
        <taxon>Ecdysozoa</taxon>
        <taxon>Arthropoda</taxon>
        <taxon>Hexapoda</taxon>
        <taxon>Insecta</taxon>
        <taxon>Pterygota</taxon>
        <taxon>Neoptera</taxon>
        <taxon>Endopterygota</taxon>
        <taxon>Diptera</taxon>
        <taxon>Brachycera</taxon>
        <taxon>Muscomorpha</taxon>
        <taxon>Oestroidea</taxon>
        <taxon>Calliphoridae</taxon>
        <taxon>Luciliinae</taxon>
        <taxon>Lucilia</taxon>
    </lineage>
</organism>
<evidence type="ECO:0000256" key="1">
    <source>
        <dbReference type="SAM" id="Phobius"/>
    </source>
</evidence>
<sequence>MLLQLAKLNSNVFRSKMLLLLFLRRHCVKITTLCQIFLWIMFLNKLHSLERIKRKNPREMHTMEHYLESQKIYNKKSNNVEHTVINETLNKRSLSMDLTSPSAHMRVFDSKKEKTNTSTHSQYLAIVTTKPGWQTLNGKTDILVRFSAGKSFLGLDEKVGEPKFSFK</sequence>
<keyword evidence="1" id="KW-1133">Transmembrane helix</keyword>
<protein>
    <submittedName>
        <fullName evidence="2">Uncharacterized protein</fullName>
    </submittedName>
</protein>
<dbReference type="Proteomes" id="UP000037069">
    <property type="component" value="Unassembled WGS sequence"/>
</dbReference>
<evidence type="ECO:0000313" key="2">
    <source>
        <dbReference type="EMBL" id="KNC31464.1"/>
    </source>
</evidence>
<gene>
    <name evidence="2" type="ORF">FF38_06022</name>
</gene>
<reference evidence="2 3" key="1">
    <citation type="journal article" date="2015" name="Nat. Commun.">
        <title>Lucilia cuprina genome unlocks parasitic fly biology to underpin future interventions.</title>
        <authorList>
            <person name="Anstead C.A."/>
            <person name="Korhonen P.K."/>
            <person name="Young N.D."/>
            <person name="Hall R.S."/>
            <person name="Jex A.R."/>
            <person name="Murali S.C."/>
            <person name="Hughes D.S."/>
            <person name="Lee S.F."/>
            <person name="Perry T."/>
            <person name="Stroehlein A.J."/>
            <person name="Ansell B.R."/>
            <person name="Breugelmans B."/>
            <person name="Hofmann A."/>
            <person name="Qu J."/>
            <person name="Dugan S."/>
            <person name="Lee S.L."/>
            <person name="Chao H."/>
            <person name="Dinh H."/>
            <person name="Han Y."/>
            <person name="Doddapaneni H.V."/>
            <person name="Worley K.C."/>
            <person name="Muzny D.M."/>
            <person name="Ioannidis P."/>
            <person name="Waterhouse R.M."/>
            <person name="Zdobnov E.M."/>
            <person name="James P.J."/>
            <person name="Bagnall N.H."/>
            <person name="Kotze A.C."/>
            <person name="Gibbs R.A."/>
            <person name="Richards S."/>
            <person name="Batterham P."/>
            <person name="Gasser R.B."/>
        </authorList>
    </citation>
    <scope>NUCLEOTIDE SEQUENCE [LARGE SCALE GENOMIC DNA]</scope>
    <source>
        <strain evidence="2 3">LS</strain>
        <tissue evidence="2">Full body</tissue>
    </source>
</reference>
<dbReference type="EMBL" id="JRES01000414">
    <property type="protein sequence ID" value="KNC31464.1"/>
    <property type="molecule type" value="Genomic_DNA"/>
</dbReference>
<name>A0A0L0CJ13_LUCCU</name>
<feature type="transmembrane region" description="Helical" evidence="1">
    <location>
        <begin position="20"/>
        <end position="43"/>
    </location>
</feature>
<evidence type="ECO:0000313" key="3">
    <source>
        <dbReference type="Proteomes" id="UP000037069"/>
    </source>
</evidence>
<keyword evidence="1" id="KW-0812">Transmembrane</keyword>
<keyword evidence="3" id="KW-1185">Reference proteome</keyword>
<proteinExistence type="predicted"/>
<keyword evidence="1" id="KW-0472">Membrane</keyword>
<comment type="caution">
    <text evidence="2">The sequence shown here is derived from an EMBL/GenBank/DDBJ whole genome shotgun (WGS) entry which is preliminary data.</text>
</comment>
<accession>A0A0L0CJ13</accession>